<dbReference type="STRING" id="1122125.GCA_000423185_01554"/>
<dbReference type="GO" id="GO:0004040">
    <property type="term" value="F:amidase activity"/>
    <property type="evidence" value="ECO:0007669"/>
    <property type="project" value="InterPro"/>
</dbReference>
<sequence length="318" mass="34285">MQFRVFRPAAALAGLLLIVPLAALAQPAAPTDQTSAELEVADLPPSQEQALPASAVPPIDKTSDLVLKVDSAGKLSEIFDSADYALADVRDGEADVPRLLVEAMPGDLRHLDSTDLRKDVFFNALLPLVLRVNEDIRHDRDRLLALQGLQHLGLAPSAESRAWLSELSDRYEVADGDIDALLLRVDAIPVSLALAQAAVESGWGTSYSAQRRNALFGQTAGSAVRYAAFDRLIDGVASYARNLNTHPAYSGFRARRAALRAARLELDGYDLASTLMRYSTRGTAYIRDVRAMIRGNDLAELDSARLAADRVIGLPAAS</sequence>
<feature type="chain" id="PRO_5013188315" description="Mannosyl-glycoprotein endo-beta-N-acetylglucosamidase-like domain-containing protein" evidence="1">
    <location>
        <begin position="26"/>
        <end position="318"/>
    </location>
</feature>
<accession>A0A211ZFB1</accession>
<dbReference type="OrthoDB" id="9788155at2"/>
<evidence type="ECO:0000256" key="1">
    <source>
        <dbReference type="SAM" id="SignalP"/>
    </source>
</evidence>
<dbReference type="EMBL" id="NHON01000074">
    <property type="protein sequence ID" value="OWJ63925.1"/>
    <property type="molecule type" value="Genomic_DNA"/>
</dbReference>
<dbReference type="InterPro" id="IPR053195">
    <property type="entry name" value="Bax-like"/>
</dbReference>
<evidence type="ECO:0000313" key="3">
    <source>
        <dbReference type="EMBL" id="OWJ63925.1"/>
    </source>
</evidence>
<feature type="signal peptide" evidence="1">
    <location>
        <begin position="1"/>
        <end position="25"/>
    </location>
</feature>
<evidence type="ECO:0000313" key="4">
    <source>
        <dbReference type="Proteomes" id="UP000196655"/>
    </source>
</evidence>
<dbReference type="InterPro" id="IPR002901">
    <property type="entry name" value="MGlyc_endo_b_GlcNAc-like_dom"/>
</dbReference>
<keyword evidence="4" id="KW-1185">Reference proteome</keyword>
<reference evidence="4" key="1">
    <citation type="submission" date="2017-05" db="EMBL/GenBank/DDBJ databases">
        <authorList>
            <person name="Macchi M."/>
            <person name="Festa S."/>
            <person name="Coppotelli B.M."/>
            <person name="Morelli I.S."/>
        </authorList>
    </citation>
    <scope>NUCLEOTIDE SEQUENCE [LARGE SCALE GENOMIC DNA]</scope>
    <source>
        <strain evidence="4">I</strain>
    </source>
</reference>
<dbReference type="PANTHER" id="PTHR40572:SF1">
    <property type="entry name" value="PROTEIN BAX"/>
    <property type="match status" value="1"/>
</dbReference>
<gene>
    <name evidence="3" type="ORF">BWR60_27245</name>
</gene>
<dbReference type="AlphaFoldDB" id="A0A211ZFB1"/>
<dbReference type="Proteomes" id="UP000196655">
    <property type="component" value="Unassembled WGS sequence"/>
</dbReference>
<dbReference type="Gene3D" id="1.10.530.10">
    <property type="match status" value="1"/>
</dbReference>
<keyword evidence="1" id="KW-0732">Signal</keyword>
<dbReference type="PANTHER" id="PTHR40572">
    <property type="entry name" value="PROTEIN BAX"/>
    <property type="match status" value="1"/>
</dbReference>
<organism evidence="3 4">
    <name type="scientific">Inquilinus limosus</name>
    <dbReference type="NCBI Taxonomy" id="171674"/>
    <lineage>
        <taxon>Bacteria</taxon>
        <taxon>Pseudomonadati</taxon>
        <taxon>Pseudomonadota</taxon>
        <taxon>Alphaproteobacteria</taxon>
        <taxon>Rhodospirillales</taxon>
        <taxon>Rhodospirillaceae</taxon>
        <taxon>Inquilinus</taxon>
    </lineage>
</organism>
<dbReference type="Pfam" id="PF01832">
    <property type="entry name" value="Glucosaminidase"/>
    <property type="match status" value="1"/>
</dbReference>
<evidence type="ECO:0000259" key="2">
    <source>
        <dbReference type="Pfam" id="PF01832"/>
    </source>
</evidence>
<dbReference type="RefSeq" id="WP_088154926.1">
    <property type="nucleotide sequence ID" value="NZ_NHON01000074.1"/>
</dbReference>
<comment type="caution">
    <text evidence="3">The sequence shown here is derived from an EMBL/GenBank/DDBJ whole genome shotgun (WGS) entry which is preliminary data.</text>
</comment>
<feature type="domain" description="Mannosyl-glycoprotein endo-beta-N-acetylglucosamidase-like" evidence="2">
    <location>
        <begin position="187"/>
        <end position="297"/>
    </location>
</feature>
<proteinExistence type="predicted"/>
<name>A0A211ZFB1_9PROT</name>
<protein>
    <recommendedName>
        <fullName evidence="2">Mannosyl-glycoprotein endo-beta-N-acetylglucosamidase-like domain-containing protein</fullName>
    </recommendedName>
</protein>